<evidence type="ECO:0008006" key="5">
    <source>
        <dbReference type="Google" id="ProtNLM"/>
    </source>
</evidence>
<keyword evidence="2" id="KW-0812">Transmembrane</keyword>
<organism evidence="3 4">
    <name type="scientific">Actinokineospora iranica</name>
    <dbReference type="NCBI Taxonomy" id="1271860"/>
    <lineage>
        <taxon>Bacteria</taxon>
        <taxon>Bacillati</taxon>
        <taxon>Actinomycetota</taxon>
        <taxon>Actinomycetes</taxon>
        <taxon>Pseudonocardiales</taxon>
        <taxon>Pseudonocardiaceae</taxon>
        <taxon>Actinokineospora</taxon>
    </lineage>
</organism>
<keyword evidence="2" id="KW-1133">Transmembrane helix</keyword>
<keyword evidence="4" id="KW-1185">Reference proteome</keyword>
<accession>A0A1G6M107</accession>
<dbReference type="OrthoDB" id="5193869at2"/>
<name>A0A1G6M107_9PSEU</name>
<dbReference type="STRING" id="1271860.SAMN05216174_102310"/>
<evidence type="ECO:0000256" key="2">
    <source>
        <dbReference type="SAM" id="Phobius"/>
    </source>
</evidence>
<feature type="region of interest" description="Disordered" evidence="1">
    <location>
        <begin position="24"/>
        <end position="94"/>
    </location>
</feature>
<evidence type="ECO:0000313" key="4">
    <source>
        <dbReference type="Proteomes" id="UP000199501"/>
    </source>
</evidence>
<dbReference type="Proteomes" id="UP000199501">
    <property type="component" value="Unassembled WGS sequence"/>
</dbReference>
<keyword evidence="2" id="KW-0472">Membrane</keyword>
<sequence>MKGRPGDGPEDVDAAFAQIVAGLERDGVGRNLPSEAEVKRDHAESPRPGDADQPAEPPGPPPPTAWRGHDTEIDWSDDNADEHYEPPEPPPLPRLRPATIVAIALLVAGVVLLILPSVIGLGARIATPIALLSLASGIGLLLLRARRHPHEYPDGDDGAQV</sequence>
<protein>
    <recommendedName>
        <fullName evidence="5">DUF308 domain-containing protein</fullName>
    </recommendedName>
</protein>
<feature type="transmembrane region" description="Helical" evidence="2">
    <location>
        <begin position="98"/>
        <end position="119"/>
    </location>
</feature>
<dbReference type="RefSeq" id="WP_091449071.1">
    <property type="nucleotide sequence ID" value="NZ_FMZZ01000002.1"/>
</dbReference>
<proteinExistence type="predicted"/>
<gene>
    <name evidence="3" type="ORF">SAMN05216174_102310</name>
</gene>
<dbReference type="EMBL" id="FMZZ01000002">
    <property type="protein sequence ID" value="SDC48675.1"/>
    <property type="molecule type" value="Genomic_DNA"/>
</dbReference>
<feature type="compositionally biased region" description="Basic and acidic residues" evidence="1">
    <location>
        <begin position="36"/>
        <end position="50"/>
    </location>
</feature>
<feature type="compositionally biased region" description="Pro residues" evidence="1">
    <location>
        <begin position="55"/>
        <end position="64"/>
    </location>
</feature>
<evidence type="ECO:0000256" key="1">
    <source>
        <dbReference type="SAM" id="MobiDB-lite"/>
    </source>
</evidence>
<reference evidence="4" key="1">
    <citation type="submission" date="2016-10" db="EMBL/GenBank/DDBJ databases">
        <authorList>
            <person name="Varghese N."/>
            <person name="Submissions S."/>
        </authorList>
    </citation>
    <scope>NUCLEOTIDE SEQUENCE [LARGE SCALE GENOMIC DNA]</scope>
    <source>
        <strain evidence="4">IBRC-M 10403</strain>
    </source>
</reference>
<feature type="transmembrane region" description="Helical" evidence="2">
    <location>
        <begin position="125"/>
        <end position="143"/>
    </location>
</feature>
<evidence type="ECO:0000313" key="3">
    <source>
        <dbReference type="EMBL" id="SDC48675.1"/>
    </source>
</evidence>
<dbReference type="AlphaFoldDB" id="A0A1G6M107"/>